<comment type="caution">
    <text evidence="4">The sequence shown here is derived from an EMBL/GenBank/DDBJ whole genome shotgun (WGS) entry which is preliminary data.</text>
</comment>
<evidence type="ECO:0000313" key="4">
    <source>
        <dbReference type="EMBL" id="KAK4152194.1"/>
    </source>
</evidence>
<evidence type="ECO:0000256" key="1">
    <source>
        <dbReference type="ARBA" id="ARBA00010790"/>
    </source>
</evidence>
<dbReference type="AlphaFoldDB" id="A0AAN6VJD6"/>
<evidence type="ECO:0000313" key="5">
    <source>
        <dbReference type="Proteomes" id="UP001302745"/>
    </source>
</evidence>
<sequence>MAPADLDQPFDYIVVGGGTAGLVVANRLTEDSNVRVLVVEAGADRSADPLVLTPGLVAGLYGKEEYDWNFCSPPQPTLNNRCVNQSRGKMLGGSSALNFLMMVYPSKGNIDSWAALGNPSWNYDALAPYFRKFATVHTPPQSARDLLGLTYLNEGLAKGDGPIHVSFSEGLGVTNKAWMKTFADLGLEVSGDPRDGNALGAFQNHACIDPATNTRSYAATGYYTPEVAKRPNLVVLTETLVNKIIFDTTSGGDDAVATGVEIISKDGQKKQVSASAEVILAAGTLQTPQILELSGVGGRDVLEKHAIPVVVENANVGEHLQDHPIVCQSFEVADGVPSGDVLRDSNILQALVGMYQSGGGAGPLGQSVISVAYAPVVDGTGIVGAEAKKELLAQHESTLTTPDAKVIRNLVESPTEATFQYLLFPSQVSIPDRPTSMAHYITPVLPENYITIMTIINQPFSRGSVHITSADVTSAPLWDPRYNSNALDLELLARAVQFVERIVDPSTAFGADVVKPGGKRLPPLRADDLETAREIVRQRQISVFHVAGSCAMRPRDQGGVVDERLRVYGTKRLRVVDASVFPLEPVGNIQSVVYAVAERAADFIKEDRAKGL</sequence>
<dbReference type="PANTHER" id="PTHR11552">
    <property type="entry name" value="GLUCOSE-METHANOL-CHOLINE GMC OXIDOREDUCTASE"/>
    <property type="match status" value="1"/>
</dbReference>
<dbReference type="Proteomes" id="UP001302745">
    <property type="component" value="Unassembled WGS sequence"/>
</dbReference>
<dbReference type="GO" id="GO:0050660">
    <property type="term" value="F:flavin adenine dinucleotide binding"/>
    <property type="evidence" value="ECO:0007669"/>
    <property type="project" value="InterPro"/>
</dbReference>
<dbReference type="Pfam" id="PF05199">
    <property type="entry name" value="GMC_oxred_C"/>
    <property type="match status" value="1"/>
</dbReference>
<feature type="domain" description="Glucose-methanol-choline oxidoreductase N-terminal" evidence="3">
    <location>
        <begin position="283"/>
        <end position="297"/>
    </location>
</feature>
<reference evidence="4" key="2">
    <citation type="submission" date="2023-05" db="EMBL/GenBank/DDBJ databases">
        <authorList>
            <consortium name="Lawrence Berkeley National Laboratory"/>
            <person name="Steindorff A."/>
            <person name="Hensen N."/>
            <person name="Bonometti L."/>
            <person name="Westerberg I."/>
            <person name="Brannstrom I.O."/>
            <person name="Guillou S."/>
            <person name="Cros-Aarteil S."/>
            <person name="Calhoun S."/>
            <person name="Haridas S."/>
            <person name="Kuo A."/>
            <person name="Mondo S."/>
            <person name="Pangilinan J."/>
            <person name="Riley R."/>
            <person name="Labutti K."/>
            <person name="Andreopoulos B."/>
            <person name="Lipzen A."/>
            <person name="Chen C."/>
            <person name="Yanf M."/>
            <person name="Daum C."/>
            <person name="Ng V."/>
            <person name="Clum A."/>
            <person name="Ohm R."/>
            <person name="Martin F."/>
            <person name="Silar P."/>
            <person name="Natvig D."/>
            <person name="Lalanne C."/>
            <person name="Gautier V."/>
            <person name="Ament-Velasquez S.L."/>
            <person name="Kruys A."/>
            <person name="Hutchinson M.I."/>
            <person name="Powell A.J."/>
            <person name="Barry K."/>
            <person name="Miller A.N."/>
            <person name="Grigoriev I.V."/>
            <person name="Debuchy R."/>
            <person name="Gladieux P."/>
            <person name="Thoren M.H."/>
            <person name="Johannesson H."/>
        </authorList>
    </citation>
    <scope>NUCLEOTIDE SEQUENCE</scope>
    <source>
        <strain evidence="4">CBS 538.74</strain>
    </source>
</reference>
<dbReference type="EMBL" id="MU856983">
    <property type="protein sequence ID" value="KAK4152194.1"/>
    <property type="molecule type" value="Genomic_DNA"/>
</dbReference>
<keyword evidence="2" id="KW-0274">FAD</keyword>
<dbReference type="InterPro" id="IPR007867">
    <property type="entry name" value="GMC_OxRtase_C"/>
</dbReference>
<dbReference type="SUPFAM" id="SSF51905">
    <property type="entry name" value="FAD/NAD(P)-binding domain"/>
    <property type="match status" value="1"/>
</dbReference>
<dbReference type="Gene3D" id="3.50.50.60">
    <property type="entry name" value="FAD/NAD(P)-binding domain"/>
    <property type="match status" value="1"/>
</dbReference>
<comment type="cofactor">
    <cofactor evidence="2">
        <name>FAD</name>
        <dbReference type="ChEBI" id="CHEBI:57692"/>
    </cofactor>
</comment>
<dbReference type="Gene3D" id="3.30.560.10">
    <property type="entry name" value="Glucose Oxidase, domain 3"/>
    <property type="match status" value="1"/>
</dbReference>
<dbReference type="PANTHER" id="PTHR11552:SF210">
    <property type="entry name" value="GLUCOSE-METHANOL-CHOLINE OXIDOREDUCTASE N-TERMINAL DOMAIN-CONTAINING PROTEIN-RELATED"/>
    <property type="match status" value="1"/>
</dbReference>
<keyword evidence="2" id="KW-0285">Flavoprotein</keyword>
<keyword evidence="5" id="KW-1185">Reference proteome</keyword>
<comment type="similarity">
    <text evidence="1">Belongs to the GMC oxidoreductase family.</text>
</comment>
<evidence type="ECO:0000256" key="2">
    <source>
        <dbReference type="PIRSR" id="PIRSR000137-2"/>
    </source>
</evidence>
<dbReference type="GO" id="GO:0016614">
    <property type="term" value="F:oxidoreductase activity, acting on CH-OH group of donors"/>
    <property type="evidence" value="ECO:0007669"/>
    <property type="project" value="InterPro"/>
</dbReference>
<evidence type="ECO:0000259" key="3">
    <source>
        <dbReference type="PROSITE" id="PS00624"/>
    </source>
</evidence>
<organism evidence="4 5">
    <name type="scientific">Chaetomidium leptoderma</name>
    <dbReference type="NCBI Taxonomy" id="669021"/>
    <lineage>
        <taxon>Eukaryota</taxon>
        <taxon>Fungi</taxon>
        <taxon>Dikarya</taxon>
        <taxon>Ascomycota</taxon>
        <taxon>Pezizomycotina</taxon>
        <taxon>Sordariomycetes</taxon>
        <taxon>Sordariomycetidae</taxon>
        <taxon>Sordariales</taxon>
        <taxon>Chaetomiaceae</taxon>
        <taxon>Chaetomidium</taxon>
    </lineage>
</organism>
<dbReference type="InterPro" id="IPR036188">
    <property type="entry name" value="FAD/NAD-bd_sf"/>
</dbReference>
<accession>A0AAN6VJD6</accession>
<dbReference type="PIRSF" id="PIRSF000137">
    <property type="entry name" value="Alcohol_oxidase"/>
    <property type="match status" value="1"/>
</dbReference>
<dbReference type="InterPro" id="IPR012132">
    <property type="entry name" value="GMC_OxRdtase"/>
</dbReference>
<dbReference type="InterPro" id="IPR000172">
    <property type="entry name" value="GMC_OxRdtase_N"/>
</dbReference>
<dbReference type="SUPFAM" id="SSF54373">
    <property type="entry name" value="FAD-linked reductases, C-terminal domain"/>
    <property type="match status" value="1"/>
</dbReference>
<reference evidence="4" key="1">
    <citation type="journal article" date="2023" name="Mol. Phylogenet. Evol.">
        <title>Genome-scale phylogeny and comparative genomics of the fungal order Sordariales.</title>
        <authorList>
            <person name="Hensen N."/>
            <person name="Bonometti L."/>
            <person name="Westerberg I."/>
            <person name="Brannstrom I.O."/>
            <person name="Guillou S."/>
            <person name="Cros-Aarteil S."/>
            <person name="Calhoun S."/>
            <person name="Haridas S."/>
            <person name="Kuo A."/>
            <person name="Mondo S."/>
            <person name="Pangilinan J."/>
            <person name="Riley R."/>
            <person name="LaButti K."/>
            <person name="Andreopoulos B."/>
            <person name="Lipzen A."/>
            <person name="Chen C."/>
            <person name="Yan M."/>
            <person name="Daum C."/>
            <person name="Ng V."/>
            <person name="Clum A."/>
            <person name="Steindorff A."/>
            <person name="Ohm R.A."/>
            <person name="Martin F."/>
            <person name="Silar P."/>
            <person name="Natvig D.O."/>
            <person name="Lalanne C."/>
            <person name="Gautier V."/>
            <person name="Ament-Velasquez S.L."/>
            <person name="Kruys A."/>
            <person name="Hutchinson M.I."/>
            <person name="Powell A.J."/>
            <person name="Barry K."/>
            <person name="Miller A.N."/>
            <person name="Grigoriev I.V."/>
            <person name="Debuchy R."/>
            <person name="Gladieux P."/>
            <person name="Hiltunen Thoren M."/>
            <person name="Johannesson H."/>
        </authorList>
    </citation>
    <scope>NUCLEOTIDE SEQUENCE</scope>
    <source>
        <strain evidence="4">CBS 538.74</strain>
    </source>
</reference>
<gene>
    <name evidence="4" type="ORF">C8A00DRAFT_35105</name>
</gene>
<name>A0AAN6VJD6_9PEZI</name>
<protein>
    <recommendedName>
        <fullName evidence="3">Glucose-methanol-choline oxidoreductase N-terminal domain-containing protein</fullName>
    </recommendedName>
</protein>
<feature type="binding site" evidence="2">
    <location>
        <position position="241"/>
    </location>
    <ligand>
        <name>FAD</name>
        <dbReference type="ChEBI" id="CHEBI:57692"/>
    </ligand>
</feature>
<proteinExistence type="inferred from homology"/>
<dbReference type="PROSITE" id="PS00624">
    <property type="entry name" value="GMC_OXRED_2"/>
    <property type="match status" value="1"/>
</dbReference>
<dbReference type="Pfam" id="PF00732">
    <property type="entry name" value="GMC_oxred_N"/>
    <property type="match status" value="1"/>
</dbReference>